<name>A0A0A2W714_BEABA</name>
<organism evidence="2 3">
    <name type="scientific">Beauveria bassiana D1-5</name>
    <dbReference type="NCBI Taxonomy" id="1245745"/>
    <lineage>
        <taxon>Eukaryota</taxon>
        <taxon>Fungi</taxon>
        <taxon>Dikarya</taxon>
        <taxon>Ascomycota</taxon>
        <taxon>Pezizomycotina</taxon>
        <taxon>Sordariomycetes</taxon>
        <taxon>Hypocreomycetidae</taxon>
        <taxon>Hypocreales</taxon>
        <taxon>Cordycipitaceae</taxon>
        <taxon>Beauveria</taxon>
    </lineage>
</organism>
<dbReference type="AlphaFoldDB" id="A0A0A2W714"/>
<evidence type="ECO:0000313" key="2">
    <source>
        <dbReference type="EMBL" id="KGQ08754.1"/>
    </source>
</evidence>
<protein>
    <submittedName>
        <fullName evidence="2">Uncharacterized protein</fullName>
    </submittedName>
</protein>
<comment type="caution">
    <text evidence="2">The sequence shown here is derived from an EMBL/GenBank/DDBJ whole genome shotgun (WGS) entry which is preliminary data.</text>
</comment>
<dbReference type="Proteomes" id="UP000030106">
    <property type="component" value="Unassembled WGS sequence"/>
</dbReference>
<evidence type="ECO:0000256" key="1">
    <source>
        <dbReference type="SAM" id="SignalP"/>
    </source>
</evidence>
<feature type="chain" id="PRO_5001996069" evidence="1">
    <location>
        <begin position="19"/>
        <end position="256"/>
    </location>
</feature>
<dbReference type="OrthoDB" id="5576763at2759"/>
<accession>A0A0A2W714</accession>
<dbReference type="HOGENOM" id="CLU_083946_0_0_1"/>
<feature type="signal peptide" evidence="1">
    <location>
        <begin position="1"/>
        <end position="18"/>
    </location>
</feature>
<keyword evidence="1" id="KW-0732">Signal</keyword>
<gene>
    <name evidence="2" type="ORF">BBAD15_g5900</name>
</gene>
<reference evidence="2 3" key="1">
    <citation type="submission" date="2012-10" db="EMBL/GenBank/DDBJ databases">
        <title>Genome sequencing and analysis of entomopathogenic fungi Beauveria bassiana D1-5.</title>
        <authorList>
            <person name="Li Q."/>
            <person name="Wang L."/>
            <person name="Zhang Z."/>
            <person name="Wang Q."/>
            <person name="Ren J."/>
            <person name="Wang M."/>
            <person name="Xu W."/>
            <person name="Wang J."/>
            <person name="Lu Y."/>
            <person name="Du Q."/>
            <person name="Sun Z."/>
        </authorList>
    </citation>
    <scope>NUCLEOTIDE SEQUENCE [LARGE SCALE GENOMIC DNA]</scope>
    <source>
        <strain evidence="2 3">D1-5</strain>
    </source>
</reference>
<sequence length="256" mass="28210">MFLSFIFVTALVAKLSSATVGLYWLFPDAVSGNNLLNDATFPFDLSRAPQKRGFYFAQQFYFDFSYDCAYTGLQPRPNNASGSVIRAVFSSFIDGTTTNSPLCYNGADGGPGVSCAVEFNGDYSHKYDCVAETTDGGNTWRGTVVNTDTGAWHHIGEWTLPKKAAGIKPRGTGFTEYYLYPRDQYNTEICNALPTTEISFFSPSSSTNGTSVGVLTKPVEYGVCRHKSAFKTWGVSDGYSVKTGFQGRSRSHWWSW</sequence>
<dbReference type="STRING" id="1245745.A0A0A2W714"/>
<dbReference type="EMBL" id="ANFO01000547">
    <property type="protein sequence ID" value="KGQ08754.1"/>
    <property type="molecule type" value="Genomic_DNA"/>
</dbReference>
<evidence type="ECO:0000313" key="3">
    <source>
        <dbReference type="Proteomes" id="UP000030106"/>
    </source>
</evidence>
<proteinExistence type="predicted"/>